<dbReference type="AlphaFoldDB" id="A0AAX1J9H9"/>
<dbReference type="EMBL" id="BLKU01000005">
    <property type="protein sequence ID" value="GFG65801.1"/>
    <property type="molecule type" value="Genomic_DNA"/>
</dbReference>
<evidence type="ECO:0000313" key="1">
    <source>
        <dbReference type="EMBL" id="GFG65801.1"/>
    </source>
</evidence>
<evidence type="ECO:0000313" key="4">
    <source>
        <dbReference type="Proteomes" id="UP000663583"/>
    </source>
</evidence>
<reference evidence="1" key="2">
    <citation type="submission" date="2020-02" db="EMBL/GenBank/DDBJ databases">
        <authorList>
            <person name="Matsumoto Y."/>
            <person name="Kinjo T."/>
            <person name="Motooka D."/>
            <person name="Nabeya D."/>
            <person name="Jung N."/>
            <person name="Uechi K."/>
            <person name="Horii T."/>
            <person name="Iida T."/>
            <person name="Fujita J."/>
            <person name="Nakamura S."/>
        </authorList>
    </citation>
    <scope>NUCLEOTIDE SEQUENCE</scope>
    <source>
        <strain evidence="1">JCM 13573</strain>
    </source>
</reference>
<keyword evidence="3" id="KW-1185">Reference proteome</keyword>
<name>A0AAX1J9H9_9MYCO</name>
<dbReference type="Proteomes" id="UP000465306">
    <property type="component" value="Unassembled WGS sequence"/>
</dbReference>
<reference evidence="1 3" key="1">
    <citation type="journal article" date="2019" name="Emerg. Microbes Infect.">
        <title>Comprehensive subspecies identification of 175 nontuberculous mycobacteria species based on 7547 genomic profiles.</title>
        <authorList>
            <person name="Matsumoto Y."/>
            <person name="Kinjo T."/>
            <person name="Motooka D."/>
            <person name="Nabeya D."/>
            <person name="Jung N."/>
            <person name="Uechi K."/>
            <person name="Horii T."/>
            <person name="Iida T."/>
            <person name="Fujita J."/>
            <person name="Nakamura S."/>
        </authorList>
    </citation>
    <scope>NUCLEOTIDE SEQUENCE [LARGE SCALE GENOMIC DNA]</scope>
    <source>
        <strain evidence="1 3">JCM 13573</strain>
    </source>
</reference>
<gene>
    <name evidence="2" type="ORF">I2456_27165</name>
    <name evidence="1" type="ORF">MKUB_32910</name>
</gene>
<dbReference type="KEGG" id="mku:I2456_27165"/>
<dbReference type="RefSeq" id="WP_174814211.1">
    <property type="nucleotide sequence ID" value="NZ_BLKU01000005.1"/>
</dbReference>
<proteinExistence type="predicted"/>
<dbReference type="Proteomes" id="UP000663583">
    <property type="component" value="Chromosome"/>
</dbReference>
<dbReference type="EMBL" id="CP065047">
    <property type="protein sequence ID" value="QPI37877.1"/>
    <property type="molecule type" value="Genomic_DNA"/>
</dbReference>
<evidence type="ECO:0000313" key="2">
    <source>
        <dbReference type="EMBL" id="QPI37877.1"/>
    </source>
</evidence>
<protein>
    <submittedName>
        <fullName evidence="2">Uncharacterized protein</fullName>
    </submittedName>
</protein>
<evidence type="ECO:0000313" key="3">
    <source>
        <dbReference type="Proteomes" id="UP000465306"/>
    </source>
</evidence>
<accession>A0AAX1J9H9</accession>
<reference evidence="2" key="3">
    <citation type="submission" date="2020-11" db="EMBL/GenBank/DDBJ databases">
        <title>Intraspecies plasmid and genomic variation of Mycobacterium kubicae revealed by the complete genome sequences of two clinical isolates.</title>
        <authorList>
            <person name="Hendrix J.R."/>
            <person name="Epperson L.E."/>
            <person name="Honda J.R."/>
            <person name="Strong M."/>
        </authorList>
    </citation>
    <scope>NUCLEOTIDE SEQUENCE</scope>
    <source>
        <strain evidence="2">JCM 13573</strain>
    </source>
</reference>
<sequence>MSTAIAREDDAGWYYLLRYPDGLVVQCAGDWNVAHEHLKQIRAEPHWPKGGPVPILIGAYGPNRVGGPDGRGGVFSYGYSPKLIGSIDVPREEWIPA</sequence>
<organism evidence="2 4">
    <name type="scientific">Mycobacterium kubicae</name>
    <dbReference type="NCBI Taxonomy" id="120959"/>
    <lineage>
        <taxon>Bacteria</taxon>
        <taxon>Bacillati</taxon>
        <taxon>Actinomycetota</taxon>
        <taxon>Actinomycetes</taxon>
        <taxon>Mycobacteriales</taxon>
        <taxon>Mycobacteriaceae</taxon>
        <taxon>Mycobacterium</taxon>
        <taxon>Mycobacterium simiae complex</taxon>
    </lineage>
</organism>